<organism evidence="1 2">
    <name type="scientific">Caballeronia humi</name>
    <dbReference type="NCBI Taxonomy" id="326474"/>
    <lineage>
        <taxon>Bacteria</taxon>
        <taxon>Pseudomonadati</taxon>
        <taxon>Pseudomonadota</taxon>
        <taxon>Betaproteobacteria</taxon>
        <taxon>Burkholderiales</taxon>
        <taxon>Burkholderiaceae</taxon>
        <taxon>Caballeronia</taxon>
    </lineage>
</organism>
<evidence type="ECO:0000313" key="2">
    <source>
        <dbReference type="Proteomes" id="UP000054977"/>
    </source>
</evidence>
<sequence length="260" mass="28417">MATELKTDSWHRYVLYRSSERYMPFVSDDQRQGAIEAGRKFTASAYADVWARDPELVARVRGFLGNNFHWHERLAKSGTSLDVVQTLMDMVRSGSVVLIAENLPCGGPPASGLLPASNAAINFISDPETIEAMRAFAQRIAFPPGEPVLSGPYRPDRQAQLETARAALTYADADTASLSTPLGDATPFELVDNTPIGDPDLHAAGFRLTPGEENECMSQYDIDMDYCSVLYAMKPSAWGVCKERAADRLGRCLAGKGAMF</sequence>
<name>A0A158HMM8_9BURK</name>
<dbReference type="RefSeq" id="WP_087668369.1">
    <property type="nucleotide sequence ID" value="NZ_FCNW02000018.1"/>
</dbReference>
<dbReference type="Proteomes" id="UP000054977">
    <property type="component" value="Unassembled WGS sequence"/>
</dbReference>
<reference evidence="1" key="1">
    <citation type="submission" date="2016-01" db="EMBL/GenBank/DDBJ databases">
        <authorList>
            <person name="Peeters C."/>
        </authorList>
    </citation>
    <scope>NUCLEOTIDE SEQUENCE [LARGE SCALE GENOMIC DNA]</scope>
    <source>
        <strain evidence="1">LMG 22934</strain>
    </source>
</reference>
<proteinExistence type="predicted"/>
<dbReference type="OrthoDB" id="9128315at2"/>
<dbReference type="EMBL" id="FCNW02000018">
    <property type="protein sequence ID" value="SAL45181.1"/>
    <property type="molecule type" value="Genomic_DNA"/>
</dbReference>
<comment type="caution">
    <text evidence="1">The sequence shown here is derived from an EMBL/GenBank/DDBJ whole genome shotgun (WGS) entry which is preliminary data.</text>
</comment>
<keyword evidence="2" id="KW-1185">Reference proteome</keyword>
<evidence type="ECO:0000313" key="1">
    <source>
        <dbReference type="EMBL" id="SAL45181.1"/>
    </source>
</evidence>
<dbReference type="AlphaFoldDB" id="A0A158HMM8"/>
<gene>
    <name evidence="1" type="ORF">AWB65_03514</name>
</gene>
<accession>A0A158HMM8</accession>
<protein>
    <submittedName>
        <fullName evidence="1">Uncharacterized protein</fullName>
    </submittedName>
</protein>